<dbReference type="AlphaFoldDB" id="A0A7J3JNL9"/>
<sequence>MRIRISLCSMYSYRDPPIPRSRHITPMISLCHEVSERIIDKHALPEDILDSINRVGYADIFNVEKAKVLFGIELSENQYVKIVLIE</sequence>
<evidence type="ECO:0000313" key="1">
    <source>
        <dbReference type="EMBL" id="HGN35969.1"/>
    </source>
</evidence>
<dbReference type="EMBL" id="DTAI01000011">
    <property type="protein sequence ID" value="HGN35969.1"/>
    <property type="molecule type" value="Genomic_DNA"/>
</dbReference>
<accession>A0A7J3JNL9</accession>
<reference evidence="2" key="1">
    <citation type="journal article" date="2020" name="mSystems">
        <title>Genome- and Community-Level Interaction Insights into Carbon Utilization and Element Cycling Functions of Hydrothermarchaeota in Hydrothermal Sediment.</title>
        <authorList>
            <person name="Zhou Z."/>
            <person name="Liu Y."/>
            <person name="Xu W."/>
            <person name="Pan J."/>
            <person name="Luo Z.H."/>
            <person name="Li M."/>
        </authorList>
    </citation>
    <scope>NUCLEOTIDE SEQUENCE [LARGE SCALE GENOMIC DNA]</scope>
    <source>
        <strain evidence="1">SpSt-618</strain>
        <strain evidence="2">SpSt-657</strain>
    </source>
</reference>
<name>A0A7J3JNL9_9CREN</name>
<organism evidence="2">
    <name type="scientific">Ignisphaera aggregans</name>
    <dbReference type="NCBI Taxonomy" id="334771"/>
    <lineage>
        <taxon>Archaea</taxon>
        <taxon>Thermoproteota</taxon>
        <taxon>Thermoprotei</taxon>
        <taxon>Desulfurococcales</taxon>
        <taxon>Desulfurococcaceae</taxon>
        <taxon>Ignisphaera</taxon>
    </lineage>
</organism>
<protein>
    <submittedName>
        <fullName evidence="2">Uncharacterized protein</fullName>
    </submittedName>
</protein>
<proteinExistence type="predicted"/>
<comment type="caution">
    <text evidence="2">The sequence shown here is derived from an EMBL/GenBank/DDBJ whole genome shotgun (WGS) entry which is preliminary data.</text>
</comment>
<evidence type="ECO:0000313" key="2">
    <source>
        <dbReference type="EMBL" id="HGQ17680.1"/>
    </source>
</evidence>
<dbReference type="EMBL" id="DTBZ01000042">
    <property type="protein sequence ID" value="HGQ17680.1"/>
    <property type="molecule type" value="Genomic_DNA"/>
</dbReference>
<gene>
    <name evidence="1" type="ORF">ENT87_00230</name>
    <name evidence="2" type="ORF">ENU30_01675</name>
</gene>